<protein>
    <submittedName>
        <fullName evidence="1">Uncharacterized protein</fullName>
    </submittedName>
</protein>
<dbReference type="EMBL" id="AKCT01000216">
    <property type="protein sequence ID" value="EKV10842.1"/>
    <property type="molecule type" value="Genomic_DNA"/>
</dbReference>
<name>K9FR50_PEND2</name>
<dbReference type="AlphaFoldDB" id="K9FR50"/>
<comment type="caution">
    <text evidence="1">The sequence shown here is derived from an EMBL/GenBank/DDBJ whole genome shotgun (WGS) entry which is preliminary data.</text>
</comment>
<keyword evidence="2" id="KW-1185">Reference proteome</keyword>
<dbReference type="HOGENOM" id="CLU_2886515_0_0_1"/>
<reference evidence="2" key="1">
    <citation type="journal article" date="2012" name="BMC Genomics">
        <title>Genome sequence of the necrotrophic fungus Penicillium digitatum, the main postharvest pathogen of citrus.</title>
        <authorList>
            <person name="Marcet-Houben M."/>
            <person name="Ballester A.-R."/>
            <person name="de la Fuente B."/>
            <person name="Harries E."/>
            <person name="Marcos J.F."/>
            <person name="Gonzalez-Candelas L."/>
            <person name="Gabaldon T."/>
        </authorList>
    </citation>
    <scope>NUCLEOTIDE SEQUENCE [LARGE SCALE GENOMIC DNA]</scope>
    <source>
        <strain evidence="2">PHI26 / CECT 20796</strain>
    </source>
</reference>
<gene>
    <name evidence="1" type="ORF">PDIG_53300</name>
</gene>
<accession>K9FR50</accession>
<sequence>MWCGVSIAPKLHISKTHRMIQCATFAILTTKLEVAINNFKVSSCWESIITNTSMEIYIHKGKY</sequence>
<proteinExistence type="predicted"/>
<evidence type="ECO:0000313" key="1">
    <source>
        <dbReference type="EMBL" id="EKV10842.1"/>
    </source>
</evidence>
<evidence type="ECO:0000313" key="2">
    <source>
        <dbReference type="Proteomes" id="UP000009882"/>
    </source>
</evidence>
<dbReference type="InParanoid" id="K9FR50"/>
<organism evidence="1 2">
    <name type="scientific">Penicillium digitatum (strain PHI26 / CECT 20796)</name>
    <name type="common">Green mold</name>
    <dbReference type="NCBI Taxonomy" id="1170229"/>
    <lineage>
        <taxon>Eukaryota</taxon>
        <taxon>Fungi</taxon>
        <taxon>Dikarya</taxon>
        <taxon>Ascomycota</taxon>
        <taxon>Pezizomycotina</taxon>
        <taxon>Eurotiomycetes</taxon>
        <taxon>Eurotiomycetidae</taxon>
        <taxon>Eurotiales</taxon>
        <taxon>Aspergillaceae</taxon>
        <taxon>Penicillium</taxon>
    </lineage>
</organism>
<dbReference type="Proteomes" id="UP000009882">
    <property type="component" value="Unassembled WGS sequence"/>
</dbReference>